<dbReference type="InterPro" id="IPR000089">
    <property type="entry name" value="Biotin_lipoyl"/>
</dbReference>
<evidence type="ECO:0000313" key="3">
    <source>
        <dbReference type="EMBL" id="PZF71007.1"/>
    </source>
</evidence>
<evidence type="ECO:0000313" key="4">
    <source>
        <dbReference type="Proteomes" id="UP000248745"/>
    </source>
</evidence>
<dbReference type="AlphaFoldDB" id="A0A2W2B4E1"/>
<protein>
    <submittedName>
        <fullName evidence="3">Acetyl-CoA carboxylase biotin carboxyl carrier protein subunit</fullName>
    </submittedName>
</protein>
<dbReference type="Proteomes" id="UP000248745">
    <property type="component" value="Unassembled WGS sequence"/>
</dbReference>
<dbReference type="SUPFAM" id="SSF51230">
    <property type="entry name" value="Single hybrid motif"/>
    <property type="match status" value="1"/>
</dbReference>
<dbReference type="CDD" id="cd06850">
    <property type="entry name" value="biotinyl_domain"/>
    <property type="match status" value="1"/>
</dbReference>
<sequence length="166" mass="18226">MLQITINDKNGFAVAKEETNWTINEQAAELDIQHQPNGLISILYNGGSYTAMVENVDLKNKELSLRIDGQIYKVAVKEPIDQLLTSMGLDLKAMQKIEPVKAPMPGMVLKVLVEPGQQINKGDGLLILEAMKMENVLKATAPATVKAIKVNERTAVEKGAILIEME</sequence>
<dbReference type="InterPro" id="IPR011053">
    <property type="entry name" value="Single_hybrid_motif"/>
</dbReference>
<dbReference type="InterPro" id="IPR001882">
    <property type="entry name" value="Biotin_BS"/>
</dbReference>
<dbReference type="PROSITE" id="PS00188">
    <property type="entry name" value="BIOTIN"/>
    <property type="match status" value="1"/>
</dbReference>
<proteinExistence type="predicted"/>
<dbReference type="PROSITE" id="PS50968">
    <property type="entry name" value="BIOTINYL_LIPOYL"/>
    <property type="match status" value="1"/>
</dbReference>
<dbReference type="RefSeq" id="WP_111000741.1">
    <property type="nucleotide sequence ID" value="NZ_QKTW01000027.1"/>
</dbReference>
<keyword evidence="1" id="KW-0092">Biotin</keyword>
<dbReference type="PANTHER" id="PTHR45266:SF3">
    <property type="entry name" value="OXALOACETATE DECARBOXYLASE ALPHA CHAIN"/>
    <property type="match status" value="1"/>
</dbReference>
<comment type="caution">
    <text evidence="3">The sequence shown here is derived from an EMBL/GenBank/DDBJ whole genome shotgun (WGS) entry which is preliminary data.</text>
</comment>
<dbReference type="EMBL" id="QKTW01000027">
    <property type="protein sequence ID" value="PZF71007.1"/>
    <property type="molecule type" value="Genomic_DNA"/>
</dbReference>
<evidence type="ECO:0000256" key="1">
    <source>
        <dbReference type="ARBA" id="ARBA00023267"/>
    </source>
</evidence>
<evidence type="ECO:0000259" key="2">
    <source>
        <dbReference type="PROSITE" id="PS50968"/>
    </source>
</evidence>
<keyword evidence="4" id="KW-1185">Reference proteome</keyword>
<organism evidence="3 4">
    <name type="scientific">Taibaiella soli</name>
    <dbReference type="NCBI Taxonomy" id="1649169"/>
    <lineage>
        <taxon>Bacteria</taxon>
        <taxon>Pseudomonadati</taxon>
        <taxon>Bacteroidota</taxon>
        <taxon>Chitinophagia</taxon>
        <taxon>Chitinophagales</taxon>
        <taxon>Chitinophagaceae</taxon>
        <taxon>Taibaiella</taxon>
    </lineage>
</organism>
<dbReference type="FunFam" id="2.40.50.100:FF:000003">
    <property type="entry name" value="Acetyl-CoA carboxylase biotin carboxyl carrier protein"/>
    <property type="match status" value="1"/>
</dbReference>
<name>A0A2W2B4E1_9BACT</name>
<reference evidence="3 4" key="1">
    <citation type="submission" date="2018-06" db="EMBL/GenBank/DDBJ databases">
        <title>Mucibacter soli gen. nov., sp. nov., a new member of the family Chitinophagaceae producing mucin.</title>
        <authorList>
            <person name="Kim M.-K."/>
            <person name="Park S."/>
            <person name="Kim T.-S."/>
            <person name="Joung Y."/>
            <person name="Han J.-H."/>
            <person name="Kim S.B."/>
        </authorList>
    </citation>
    <scope>NUCLEOTIDE SEQUENCE [LARGE SCALE GENOMIC DNA]</scope>
    <source>
        <strain evidence="3 4">R1-15</strain>
    </source>
</reference>
<dbReference type="PANTHER" id="PTHR45266">
    <property type="entry name" value="OXALOACETATE DECARBOXYLASE ALPHA CHAIN"/>
    <property type="match status" value="1"/>
</dbReference>
<dbReference type="Pfam" id="PF00364">
    <property type="entry name" value="Biotin_lipoyl"/>
    <property type="match status" value="1"/>
</dbReference>
<feature type="domain" description="Lipoyl-binding" evidence="2">
    <location>
        <begin position="97"/>
        <end position="166"/>
    </location>
</feature>
<dbReference type="OrthoDB" id="9812676at2"/>
<dbReference type="InterPro" id="IPR050709">
    <property type="entry name" value="Biotin_Carboxyl_Carrier/Decarb"/>
</dbReference>
<gene>
    <name evidence="3" type="ORF">DN068_20095</name>
</gene>
<accession>A0A2W2B4E1</accession>
<dbReference type="Gene3D" id="2.40.50.100">
    <property type="match status" value="1"/>
</dbReference>